<dbReference type="SUPFAM" id="SSF50969">
    <property type="entry name" value="YVTN repeat-like/Quinoprotein amine dehydrogenase"/>
    <property type="match status" value="1"/>
</dbReference>
<protein>
    <recommendedName>
        <fullName evidence="3">WD40 repeat protein</fullName>
    </recommendedName>
</protein>
<sequence length="173" mass="19413">MTHLDVTLSSLDHSPPRYYRVVLDGRRLVRTAWREGGRPRETVTDIGDDQDPWRTWEKARDKKMRERYSALSDPATTAHGDVVLEMLPPHRSVTDFLDLSADGRTLVVGTMLKEAYGAEIHLVDVATREPLPAFAEERRDIGWTGRTKTSRFSADGTLLASGGDAGRVVVRRV</sequence>
<evidence type="ECO:0000313" key="2">
    <source>
        <dbReference type="Proteomes" id="UP000256661"/>
    </source>
</evidence>
<dbReference type="Proteomes" id="UP000256661">
    <property type="component" value="Unassembled WGS sequence"/>
</dbReference>
<dbReference type="OrthoDB" id="414967at2"/>
<gene>
    <name evidence="1" type="ORF">DFJ69_2973</name>
</gene>
<dbReference type="EMBL" id="QTTT01000001">
    <property type="protein sequence ID" value="REE97500.1"/>
    <property type="molecule type" value="Genomic_DNA"/>
</dbReference>
<dbReference type="AlphaFoldDB" id="A0A3D9SSP3"/>
<evidence type="ECO:0008006" key="3">
    <source>
        <dbReference type="Google" id="ProtNLM"/>
    </source>
</evidence>
<dbReference type="RefSeq" id="WP_116022986.1">
    <property type="nucleotide sequence ID" value="NZ_QTTT01000001.1"/>
</dbReference>
<dbReference type="InterPro" id="IPR011044">
    <property type="entry name" value="Quino_amine_DH_bsu"/>
</dbReference>
<reference evidence="1 2" key="1">
    <citation type="submission" date="2018-08" db="EMBL/GenBank/DDBJ databases">
        <title>Sequencing the genomes of 1000 actinobacteria strains.</title>
        <authorList>
            <person name="Klenk H.-P."/>
        </authorList>
    </citation>
    <scope>NUCLEOTIDE SEQUENCE [LARGE SCALE GENOMIC DNA]</scope>
    <source>
        <strain evidence="1 2">DSM 43927</strain>
    </source>
</reference>
<keyword evidence="2" id="KW-1185">Reference proteome</keyword>
<organism evidence="1 2">
    <name type="scientific">Thermomonospora umbrina</name>
    <dbReference type="NCBI Taxonomy" id="111806"/>
    <lineage>
        <taxon>Bacteria</taxon>
        <taxon>Bacillati</taxon>
        <taxon>Actinomycetota</taxon>
        <taxon>Actinomycetes</taxon>
        <taxon>Streptosporangiales</taxon>
        <taxon>Thermomonosporaceae</taxon>
        <taxon>Thermomonospora</taxon>
    </lineage>
</organism>
<accession>A0A3D9SSP3</accession>
<proteinExistence type="predicted"/>
<evidence type="ECO:0000313" key="1">
    <source>
        <dbReference type="EMBL" id="REE97500.1"/>
    </source>
</evidence>
<name>A0A3D9SSP3_9ACTN</name>
<dbReference type="Gene3D" id="2.130.10.10">
    <property type="entry name" value="YVTN repeat-like/Quinoprotein amine dehydrogenase"/>
    <property type="match status" value="1"/>
</dbReference>
<comment type="caution">
    <text evidence="1">The sequence shown here is derived from an EMBL/GenBank/DDBJ whole genome shotgun (WGS) entry which is preliminary data.</text>
</comment>
<dbReference type="InterPro" id="IPR015943">
    <property type="entry name" value="WD40/YVTN_repeat-like_dom_sf"/>
</dbReference>